<evidence type="ECO:0000256" key="1">
    <source>
        <dbReference type="SAM" id="MobiDB-lite"/>
    </source>
</evidence>
<organism evidence="2 3">
    <name type="scientific">Caerostris darwini</name>
    <dbReference type="NCBI Taxonomy" id="1538125"/>
    <lineage>
        <taxon>Eukaryota</taxon>
        <taxon>Metazoa</taxon>
        <taxon>Ecdysozoa</taxon>
        <taxon>Arthropoda</taxon>
        <taxon>Chelicerata</taxon>
        <taxon>Arachnida</taxon>
        <taxon>Araneae</taxon>
        <taxon>Araneomorphae</taxon>
        <taxon>Entelegynae</taxon>
        <taxon>Araneoidea</taxon>
        <taxon>Araneidae</taxon>
        <taxon>Caerostris</taxon>
    </lineage>
</organism>
<comment type="caution">
    <text evidence="2">The sequence shown here is derived from an EMBL/GenBank/DDBJ whole genome shotgun (WGS) entry which is preliminary data.</text>
</comment>
<feature type="region of interest" description="Disordered" evidence="1">
    <location>
        <begin position="54"/>
        <end position="99"/>
    </location>
</feature>
<protein>
    <submittedName>
        <fullName evidence="2">Uncharacterized protein</fullName>
    </submittedName>
</protein>
<sequence>MHDAKGPKSILIITPPAIAEAEAQLPFLGAQPLRILAVLPGLLLLRKTFPFSSNERSALHQPRPPLLFYPLPPHQSLPPSLGAPKKKGECDQGETPSPH</sequence>
<name>A0AAV4WZG3_9ARAC</name>
<gene>
    <name evidence="2" type="primary">AVEN_199979_1</name>
    <name evidence="2" type="ORF">CDAR_542721</name>
</gene>
<feature type="compositionally biased region" description="Pro residues" evidence="1">
    <location>
        <begin position="62"/>
        <end position="76"/>
    </location>
</feature>
<evidence type="ECO:0000313" key="3">
    <source>
        <dbReference type="Proteomes" id="UP001054837"/>
    </source>
</evidence>
<dbReference type="EMBL" id="BPLQ01015338">
    <property type="protein sequence ID" value="GIY87350.1"/>
    <property type="molecule type" value="Genomic_DNA"/>
</dbReference>
<dbReference type="AlphaFoldDB" id="A0AAV4WZG3"/>
<reference evidence="2 3" key="1">
    <citation type="submission" date="2021-06" db="EMBL/GenBank/DDBJ databases">
        <title>Caerostris darwini draft genome.</title>
        <authorList>
            <person name="Kono N."/>
            <person name="Arakawa K."/>
        </authorList>
    </citation>
    <scope>NUCLEOTIDE SEQUENCE [LARGE SCALE GENOMIC DNA]</scope>
</reference>
<accession>A0AAV4WZG3</accession>
<dbReference type="Proteomes" id="UP001054837">
    <property type="component" value="Unassembled WGS sequence"/>
</dbReference>
<proteinExistence type="predicted"/>
<evidence type="ECO:0000313" key="2">
    <source>
        <dbReference type="EMBL" id="GIY87350.1"/>
    </source>
</evidence>
<keyword evidence="3" id="KW-1185">Reference proteome</keyword>